<dbReference type="EMBL" id="AJWJ01000110">
    <property type="protein sequence ID" value="KAF2075203.1"/>
    <property type="molecule type" value="Genomic_DNA"/>
</dbReference>
<comment type="caution">
    <text evidence="4">The sequence shown here is derived from an EMBL/GenBank/DDBJ whole genome shotgun (WGS) entry which is preliminary data.</text>
</comment>
<evidence type="ECO:0000313" key="4">
    <source>
        <dbReference type="EMBL" id="KAF2075203.1"/>
    </source>
</evidence>
<comment type="similarity">
    <text evidence="2">Belongs to the BUD31 (G10) family.</text>
</comment>
<dbReference type="AlphaFoldDB" id="A0A8J4PWA9"/>
<dbReference type="Proteomes" id="UP000695562">
    <property type="component" value="Unassembled WGS sequence"/>
</dbReference>
<keyword evidence="3" id="KW-0539">Nucleus</keyword>
<dbReference type="PRINTS" id="PR00322">
    <property type="entry name" value="G10"/>
</dbReference>
<dbReference type="GO" id="GO:0005681">
    <property type="term" value="C:spliceosomal complex"/>
    <property type="evidence" value="ECO:0007669"/>
    <property type="project" value="TreeGrafter"/>
</dbReference>
<dbReference type="InterPro" id="IPR001748">
    <property type="entry name" value="BUD31"/>
</dbReference>
<dbReference type="PANTHER" id="PTHR19411">
    <property type="entry name" value="PROTEIN BUD31-RELATED"/>
    <property type="match status" value="1"/>
</dbReference>
<evidence type="ECO:0000256" key="3">
    <source>
        <dbReference type="ARBA" id="ARBA00023242"/>
    </source>
</evidence>
<dbReference type="OrthoDB" id="277109at2759"/>
<dbReference type="Pfam" id="PF01125">
    <property type="entry name" value="BUD31"/>
    <property type="match status" value="1"/>
</dbReference>
<gene>
    <name evidence="4" type="ORF">CYY_003508</name>
</gene>
<sequence length="147" mass="17296">MPKIRTSKKKKPAGWDLIEPTLEEFETKMREANNEPHEGKRKTELAWPIFRIHHQRSRYIYDMFFKKKEITRELYEFCLDENIADRNLIAKWKKQGYEVLCCLKCIQTKDHNFSTCICRVPKSELDENRGVIECANCGCKGCSSGDS</sequence>
<name>A0A8J4PWA9_9MYCE</name>
<evidence type="ECO:0000256" key="1">
    <source>
        <dbReference type="ARBA" id="ARBA00004123"/>
    </source>
</evidence>
<evidence type="ECO:0008006" key="6">
    <source>
        <dbReference type="Google" id="ProtNLM"/>
    </source>
</evidence>
<accession>A0A8J4PWA9</accession>
<evidence type="ECO:0000313" key="5">
    <source>
        <dbReference type="Proteomes" id="UP000695562"/>
    </source>
</evidence>
<dbReference type="PANTHER" id="PTHR19411:SF0">
    <property type="entry name" value="PROTEIN BUD31 HOMOLOG"/>
    <property type="match status" value="1"/>
</dbReference>
<comment type="subcellular location">
    <subcellularLocation>
        <location evidence="1">Nucleus</location>
    </subcellularLocation>
</comment>
<proteinExistence type="inferred from homology"/>
<organism evidence="4 5">
    <name type="scientific">Polysphondylium violaceum</name>
    <dbReference type="NCBI Taxonomy" id="133409"/>
    <lineage>
        <taxon>Eukaryota</taxon>
        <taxon>Amoebozoa</taxon>
        <taxon>Evosea</taxon>
        <taxon>Eumycetozoa</taxon>
        <taxon>Dictyostelia</taxon>
        <taxon>Dictyosteliales</taxon>
        <taxon>Dictyosteliaceae</taxon>
        <taxon>Polysphondylium</taxon>
    </lineage>
</organism>
<keyword evidence="5" id="KW-1185">Reference proteome</keyword>
<evidence type="ECO:0000256" key="2">
    <source>
        <dbReference type="ARBA" id="ARBA00005287"/>
    </source>
</evidence>
<reference evidence="4" key="1">
    <citation type="submission" date="2020-01" db="EMBL/GenBank/DDBJ databases">
        <title>Development of genomics and gene disruption for Polysphondylium violaceum indicates a role for the polyketide synthase stlB in stalk morphogenesis.</title>
        <authorList>
            <person name="Narita B."/>
            <person name="Kawabe Y."/>
            <person name="Kin K."/>
            <person name="Saito T."/>
            <person name="Gibbs R."/>
            <person name="Kuspa A."/>
            <person name="Muzny D."/>
            <person name="Queller D."/>
            <person name="Richards S."/>
            <person name="Strassman J."/>
            <person name="Sucgang R."/>
            <person name="Worley K."/>
            <person name="Schaap P."/>
        </authorList>
    </citation>
    <scope>NUCLEOTIDE SEQUENCE</scope>
    <source>
        <strain evidence="4">QSvi11</strain>
    </source>
</reference>
<protein>
    <recommendedName>
        <fullName evidence="6">G10 family protein</fullName>
    </recommendedName>
</protein>
<dbReference type="GO" id="GO:0000398">
    <property type="term" value="P:mRNA splicing, via spliceosome"/>
    <property type="evidence" value="ECO:0007669"/>
    <property type="project" value="TreeGrafter"/>
</dbReference>